<keyword evidence="1" id="KW-0378">Hydrolase</keyword>
<sequence>MKPHVYKTVVAAEWIDYNGHMRDAHYGLVFSHAVESFEIALGMDAAYRKATGCTFYLIEDHCFYLSEVKEGDPLSVEIRVLEHDEKRILLHQTMTSRGTVAAVSEYMELHVSQQDTPRAAPMPEAMQQILRDARLSAEETAGLRHRARPMGLTRGRA</sequence>
<comment type="caution">
    <text evidence="1">The sequence shown here is derived from an EMBL/GenBank/DDBJ whole genome shotgun (WGS) entry which is preliminary data.</text>
</comment>
<dbReference type="Gene3D" id="3.10.129.10">
    <property type="entry name" value="Hotdog Thioesterase"/>
    <property type="match status" value="1"/>
</dbReference>
<dbReference type="Pfam" id="PF13279">
    <property type="entry name" value="4HBT_2"/>
    <property type="match status" value="1"/>
</dbReference>
<proteinExistence type="predicted"/>
<dbReference type="InterPro" id="IPR029069">
    <property type="entry name" value="HotDog_dom_sf"/>
</dbReference>
<evidence type="ECO:0000313" key="2">
    <source>
        <dbReference type="Proteomes" id="UP001560019"/>
    </source>
</evidence>
<dbReference type="PANTHER" id="PTHR31793:SF2">
    <property type="entry name" value="BLR1345 PROTEIN"/>
    <property type="match status" value="1"/>
</dbReference>
<organism evidence="1 2">
    <name type="scientific">Rhodovulum iodosum</name>
    <dbReference type="NCBI Taxonomy" id="68291"/>
    <lineage>
        <taxon>Bacteria</taxon>
        <taxon>Pseudomonadati</taxon>
        <taxon>Pseudomonadota</taxon>
        <taxon>Alphaproteobacteria</taxon>
        <taxon>Rhodobacterales</taxon>
        <taxon>Paracoccaceae</taxon>
        <taxon>Rhodovulum</taxon>
    </lineage>
</organism>
<dbReference type="EMBL" id="JBEHHI010000001">
    <property type="protein sequence ID" value="MEX5728188.1"/>
    <property type="molecule type" value="Genomic_DNA"/>
</dbReference>
<evidence type="ECO:0000313" key="1">
    <source>
        <dbReference type="EMBL" id="MEX5728188.1"/>
    </source>
</evidence>
<dbReference type="InterPro" id="IPR050563">
    <property type="entry name" value="4-hydroxybenzoyl-CoA_TE"/>
</dbReference>
<dbReference type="Proteomes" id="UP001560019">
    <property type="component" value="Unassembled WGS sequence"/>
</dbReference>
<accession>A0ABV3XV19</accession>
<keyword evidence="2" id="KW-1185">Reference proteome</keyword>
<dbReference type="PANTHER" id="PTHR31793">
    <property type="entry name" value="4-HYDROXYBENZOYL-COA THIOESTERASE FAMILY MEMBER"/>
    <property type="match status" value="1"/>
</dbReference>
<dbReference type="SUPFAM" id="SSF54637">
    <property type="entry name" value="Thioesterase/thiol ester dehydrase-isomerase"/>
    <property type="match status" value="1"/>
</dbReference>
<gene>
    <name evidence="1" type="ORF">Ga0609869_001541</name>
</gene>
<name>A0ABV3XV19_9RHOB</name>
<dbReference type="RefSeq" id="WP_170168880.1">
    <property type="nucleotide sequence ID" value="NZ_JBEHHI010000001.1"/>
</dbReference>
<reference evidence="1 2" key="1">
    <citation type="submission" date="2024-06" db="EMBL/GenBank/DDBJ databases">
        <title>Genome of Rhodovulum iodosum, a marine photoferrotroph.</title>
        <authorList>
            <person name="Bianchini G."/>
            <person name="Nikeleit V."/>
            <person name="Kappler A."/>
            <person name="Bryce C."/>
            <person name="Sanchez-Baracaldo P."/>
        </authorList>
    </citation>
    <scope>NUCLEOTIDE SEQUENCE [LARGE SCALE GENOMIC DNA]</scope>
    <source>
        <strain evidence="1 2">UT/N1</strain>
    </source>
</reference>
<protein>
    <submittedName>
        <fullName evidence="1">Acyl-CoA thioester hydrolase</fullName>
    </submittedName>
</protein>
<dbReference type="CDD" id="cd00586">
    <property type="entry name" value="4HBT"/>
    <property type="match status" value="1"/>
</dbReference>
<dbReference type="GO" id="GO:0016787">
    <property type="term" value="F:hydrolase activity"/>
    <property type="evidence" value="ECO:0007669"/>
    <property type="project" value="UniProtKB-KW"/>
</dbReference>